<dbReference type="FunFam" id="3.30.1520.10:FF:000041">
    <property type="entry name" value="Protein kinase activator Bem1"/>
    <property type="match status" value="1"/>
</dbReference>
<dbReference type="Pfam" id="PF00018">
    <property type="entry name" value="SH3_1"/>
    <property type="match status" value="2"/>
</dbReference>
<dbReference type="PANTHER" id="PTHR15706:SF2">
    <property type="entry name" value="SH3 AND PX DOMAIN-CONTAINING PROTEIN 2A"/>
    <property type="match status" value="1"/>
</dbReference>
<dbReference type="CDD" id="cd11879">
    <property type="entry name" value="SH3_Bem1p_2"/>
    <property type="match status" value="1"/>
</dbReference>
<evidence type="ECO:0000259" key="5">
    <source>
        <dbReference type="PROSITE" id="PS50002"/>
    </source>
</evidence>
<dbReference type="AlphaFoldDB" id="A0A9P4I3C9"/>
<feature type="region of interest" description="Disordered" evidence="4">
    <location>
        <begin position="91"/>
        <end position="120"/>
    </location>
</feature>
<keyword evidence="1 3" id="KW-0728">SH3 domain</keyword>
<feature type="region of interest" description="Disordered" evidence="4">
    <location>
        <begin position="429"/>
        <end position="455"/>
    </location>
</feature>
<feature type="domain" description="SH3" evidence="5">
    <location>
        <begin position="146"/>
        <end position="208"/>
    </location>
</feature>
<evidence type="ECO:0000259" key="6">
    <source>
        <dbReference type="PROSITE" id="PS50195"/>
    </source>
</evidence>
<dbReference type="Pfam" id="PF00787">
    <property type="entry name" value="PX"/>
    <property type="match status" value="1"/>
</dbReference>
<dbReference type="CDD" id="cd06890">
    <property type="entry name" value="PX_Bem1p"/>
    <property type="match status" value="1"/>
</dbReference>
<dbReference type="Gene3D" id="2.30.30.40">
    <property type="entry name" value="SH3 Domains"/>
    <property type="match status" value="2"/>
</dbReference>
<dbReference type="GO" id="GO:0035091">
    <property type="term" value="F:phosphatidylinositol binding"/>
    <property type="evidence" value="ECO:0007669"/>
    <property type="project" value="InterPro"/>
</dbReference>
<dbReference type="SMART" id="SM00312">
    <property type="entry name" value="PX"/>
    <property type="match status" value="1"/>
</dbReference>
<feature type="compositionally biased region" description="Polar residues" evidence="4">
    <location>
        <begin position="437"/>
        <end position="455"/>
    </location>
</feature>
<evidence type="ECO:0000313" key="8">
    <source>
        <dbReference type="Proteomes" id="UP000799772"/>
    </source>
</evidence>
<dbReference type="GO" id="GO:0030674">
    <property type="term" value="F:protein-macromolecule adaptor activity"/>
    <property type="evidence" value="ECO:0007669"/>
    <property type="project" value="TreeGrafter"/>
</dbReference>
<keyword evidence="2" id="KW-0677">Repeat</keyword>
<dbReference type="InterPro" id="IPR035549">
    <property type="entry name" value="Bem1/Scd2_SH3_2"/>
</dbReference>
<protein>
    <recommendedName>
        <fullName evidence="9">Bud emergence protein 1</fullName>
    </recommendedName>
</protein>
<reference evidence="7" key="1">
    <citation type="journal article" date="2020" name="Stud. Mycol.">
        <title>101 Dothideomycetes genomes: a test case for predicting lifestyles and emergence of pathogens.</title>
        <authorList>
            <person name="Haridas S."/>
            <person name="Albert R."/>
            <person name="Binder M."/>
            <person name="Bloem J."/>
            <person name="Labutti K."/>
            <person name="Salamov A."/>
            <person name="Andreopoulos B."/>
            <person name="Baker S."/>
            <person name="Barry K."/>
            <person name="Bills G."/>
            <person name="Bluhm B."/>
            <person name="Cannon C."/>
            <person name="Castanera R."/>
            <person name="Culley D."/>
            <person name="Daum C."/>
            <person name="Ezra D."/>
            <person name="Gonzalez J."/>
            <person name="Henrissat B."/>
            <person name="Kuo A."/>
            <person name="Liang C."/>
            <person name="Lipzen A."/>
            <person name="Lutzoni F."/>
            <person name="Magnuson J."/>
            <person name="Mondo S."/>
            <person name="Nolan M."/>
            <person name="Ohm R."/>
            <person name="Pangilinan J."/>
            <person name="Park H.-J."/>
            <person name="Ramirez L."/>
            <person name="Alfaro M."/>
            <person name="Sun H."/>
            <person name="Tritt A."/>
            <person name="Yoshinaga Y."/>
            <person name="Zwiers L.-H."/>
            <person name="Turgeon B."/>
            <person name="Goodwin S."/>
            <person name="Spatafora J."/>
            <person name="Crous P."/>
            <person name="Grigoriev I."/>
        </authorList>
    </citation>
    <scope>NUCLEOTIDE SEQUENCE</scope>
    <source>
        <strain evidence="7">CBS 133067</strain>
    </source>
</reference>
<dbReference type="InterPro" id="IPR051228">
    <property type="entry name" value="NADPH_Oxidase/PX-Domain"/>
</dbReference>
<dbReference type="InterPro" id="IPR035550">
    <property type="entry name" value="Bem1/Scd2_PX"/>
</dbReference>
<dbReference type="SUPFAM" id="SSF54277">
    <property type="entry name" value="CAD &amp; PB1 domains"/>
    <property type="match status" value="1"/>
</dbReference>
<dbReference type="OrthoDB" id="548867at2759"/>
<evidence type="ECO:0000256" key="4">
    <source>
        <dbReference type="SAM" id="MobiDB-lite"/>
    </source>
</evidence>
<feature type="domain" description="PX" evidence="6">
    <location>
        <begin position="304"/>
        <end position="425"/>
    </location>
</feature>
<comment type="caution">
    <text evidence="7">The sequence shown here is derived from an EMBL/GenBank/DDBJ whole genome shotgun (WGS) entry which is preliminary data.</text>
</comment>
<dbReference type="SUPFAM" id="SSF50044">
    <property type="entry name" value="SH3-domain"/>
    <property type="match status" value="2"/>
</dbReference>
<dbReference type="PROSITE" id="PS50195">
    <property type="entry name" value="PX"/>
    <property type="match status" value="1"/>
</dbReference>
<feature type="domain" description="SH3" evidence="5">
    <location>
        <begin position="21"/>
        <end position="88"/>
    </location>
</feature>
<feature type="region of interest" description="Disordered" evidence="4">
    <location>
        <begin position="1"/>
        <end position="27"/>
    </location>
</feature>
<dbReference type="InterPro" id="IPR001683">
    <property type="entry name" value="PX_dom"/>
</dbReference>
<feature type="compositionally biased region" description="Polar residues" evidence="4">
    <location>
        <begin position="471"/>
        <end position="492"/>
    </location>
</feature>
<sequence length="628" mass="68629">MQFRMSRQSDKADSKPPSISIPQKDAIAIVPPKKVRDPSPNSGYLAFTQGDFLHVVGRENDEDWYEACNPLQGTRGLVPVKYFSIVNKNMRDSQGSAGSGPRMSGGGGHDSGYAGENSNSPPAMMNGMVGMVGMAGLRMSKSMGKGGGVYGVVIYDFKAERPDELDAKEGEAILVIAQSNPEWFVAKPITRLGGPGLIPVSFIEIRDMTTGQAMPDPVEAVKRAGVPKVEEWKKMAADYKNGSISLGKLGGDATQDMQQGMARMSLQSQQTQFTSNGGYGQGAESQPSPYGAYPNMNQQSYQDEIPLIPVKASVPRYCFADDIFWFIVECQMEDGRHWELSRLYQDFYDLQINLIQEFPREAGNVEGYERSLPFMPGPVTYVTDNISNGRRANLDEYIRKLLKLGPKITQSYLVRRFFAPRKGDYEIDPTAPDGYRLSSSSHQSVSPDLGSAVSSVGNLSNPSVAATAFASQPSGYPAHQRNQSSLSNSQGLMSPPPSQQPPNMLRNNSSLSALTQTTTGSSSTAATPAPIPMASGTAQPATKIKVFFSPDDVIVVKMPPIGQFRWADLYKRIKERRMEGYGDDGGIELAVSYRDEREGKMFALDGDEDLRVALERNARLALDVRVVR</sequence>
<dbReference type="Proteomes" id="UP000799772">
    <property type="component" value="Unassembled WGS sequence"/>
</dbReference>
<dbReference type="InterPro" id="IPR036028">
    <property type="entry name" value="SH3-like_dom_sf"/>
</dbReference>
<dbReference type="GO" id="GO:0043332">
    <property type="term" value="C:mating projection tip"/>
    <property type="evidence" value="ECO:0007669"/>
    <property type="project" value="TreeGrafter"/>
</dbReference>
<evidence type="ECO:0000256" key="1">
    <source>
        <dbReference type="ARBA" id="ARBA00022443"/>
    </source>
</evidence>
<evidence type="ECO:0000256" key="3">
    <source>
        <dbReference type="PROSITE-ProRule" id="PRU00192"/>
    </source>
</evidence>
<dbReference type="GO" id="GO:0000747">
    <property type="term" value="P:conjugation with cellular fusion"/>
    <property type="evidence" value="ECO:0007669"/>
    <property type="project" value="TreeGrafter"/>
</dbReference>
<dbReference type="InterPro" id="IPR001452">
    <property type="entry name" value="SH3_domain"/>
</dbReference>
<dbReference type="Gene3D" id="3.30.1520.10">
    <property type="entry name" value="Phox-like domain"/>
    <property type="match status" value="1"/>
</dbReference>
<keyword evidence="8" id="KW-1185">Reference proteome</keyword>
<dbReference type="PROSITE" id="PS50002">
    <property type="entry name" value="SH3"/>
    <property type="match status" value="2"/>
</dbReference>
<dbReference type="InterPro" id="IPR036871">
    <property type="entry name" value="PX_dom_sf"/>
</dbReference>
<dbReference type="PRINTS" id="PR00499">
    <property type="entry name" value="P67PHOX"/>
</dbReference>
<dbReference type="FunFam" id="2.30.30.40:FF:000093">
    <property type="entry name" value="Protein kinase activator Bem1"/>
    <property type="match status" value="1"/>
</dbReference>
<proteinExistence type="predicted"/>
<gene>
    <name evidence="7" type="ORF">NA57DRAFT_46730</name>
</gene>
<dbReference type="EMBL" id="ML978135">
    <property type="protein sequence ID" value="KAF2094235.1"/>
    <property type="molecule type" value="Genomic_DNA"/>
</dbReference>
<accession>A0A9P4I3C9</accession>
<dbReference type="GO" id="GO:0051130">
    <property type="term" value="P:positive regulation of cellular component organization"/>
    <property type="evidence" value="ECO:0007669"/>
    <property type="project" value="UniProtKB-ARBA"/>
</dbReference>
<dbReference type="GO" id="GO:0005938">
    <property type="term" value="C:cell cortex"/>
    <property type="evidence" value="ECO:0007669"/>
    <property type="project" value="UniProtKB-ARBA"/>
</dbReference>
<evidence type="ECO:0000313" key="7">
    <source>
        <dbReference type="EMBL" id="KAF2094235.1"/>
    </source>
</evidence>
<evidence type="ECO:0000256" key="2">
    <source>
        <dbReference type="ARBA" id="ARBA00022737"/>
    </source>
</evidence>
<dbReference type="PANTHER" id="PTHR15706">
    <property type="entry name" value="SH3 MULTIPLE DOMAIN"/>
    <property type="match status" value="1"/>
</dbReference>
<feature type="compositionally biased region" description="Low complexity" evidence="4">
    <location>
        <begin position="509"/>
        <end position="527"/>
    </location>
</feature>
<name>A0A9P4I3C9_9PEZI</name>
<dbReference type="GO" id="GO:1902494">
    <property type="term" value="C:catalytic complex"/>
    <property type="evidence" value="ECO:0007669"/>
    <property type="project" value="UniProtKB-ARBA"/>
</dbReference>
<dbReference type="SMART" id="SM00326">
    <property type="entry name" value="SH3"/>
    <property type="match status" value="2"/>
</dbReference>
<evidence type="ECO:0008006" key="9">
    <source>
        <dbReference type="Google" id="ProtNLM"/>
    </source>
</evidence>
<dbReference type="SUPFAM" id="SSF64268">
    <property type="entry name" value="PX domain"/>
    <property type="match status" value="1"/>
</dbReference>
<organism evidence="7 8">
    <name type="scientific">Rhizodiscina lignyota</name>
    <dbReference type="NCBI Taxonomy" id="1504668"/>
    <lineage>
        <taxon>Eukaryota</taxon>
        <taxon>Fungi</taxon>
        <taxon>Dikarya</taxon>
        <taxon>Ascomycota</taxon>
        <taxon>Pezizomycotina</taxon>
        <taxon>Dothideomycetes</taxon>
        <taxon>Pleosporomycetidae</taxon>
        <taxon>Aulographales</taxon>
        <taxon>Rhizodiscinaceae</taxon>
        <taxon>Rhizodiscina</taxon>
    </lineage>
</organism>
<feature type="region of interest" description="Disordered" evidence="4">
    <location>
        <begin position="471"/>
        <end position="536"/>
    </location>
</feature>
<dbReference type="Gene3D" id="3.10.20.90">
    <property type="entry name" value="Phosphatidylinositol 3-kinase Catalytic Subunit, Chain A, domain 1"/>
    <property type="match status" value="1"/>
</dbReference>